<dbReference type="InterPro" id="IPR000999">
    <property type="entry name" value="RNase_III_dom"/>
</dbReference>
<dbReference type="CDD" id="cd00593">
    <property type="entry name" value="RIBOc"/>
    <property type="match status" value="1"/>
</dbReference>
<keyword evidence="12" id="KW-1185">Reference proteome</keyword>
<gene>
    <name evidence="8" type="primary">rnc</name>
    <name evidence="11" type="ORF">J2S45_001373</name>
</gene>
<dbReference type="InterPro" id="IPR036389">
    <property type="entry name" value="RNase_III_sf"/>
</dbReference>
<dbReference type="GO" id="GO:0004525">
    <property type="term" value="F:ribonuclease III activity"/>
    <property type="evidence" value="ECO:0007669"/>
    <property type="project" value="UniProtKB-EC"/>
</dbReference>
<keyword evidence="8" id="KW-0963">Cytoplasm</keyword>
<comment type="subunit">
    <text evidence="8">Homodimer.</text>
</comment>
<feature type="active site" evidence="8">
    <location>
        <position position="48"/>
    </location>
</feature>
<keyword evidence="6 8" id="KW-0378">Hydrolase</keyword>
<dbReference type="PROSITE" id="PS00517">
    <property type="entry name" value="RNASE_3_1"/>
    <property type="match status" value="1"/>
</dbReference>
<dbReference type="NCBIfam" id="TIGR02191">
    <property type="entry name" value="RNaseIII"/>
    <property type="match status" value="1"/>
</dbReference>
<keyword evidence="8" id="KW-0479">Metal-binding</keyword>
<dbReference type="Proteomes" id="UP001230145">
    <property type="component" value="Unassembled WGS sequence"/>
</dbReference>
<dbReference type="InterPro" id="IPR014720">
    <property type="entry name" value="dsRBD_dom"/>
</dbReference>
<keyword evidence="8" id="KW-0460">Magnesium</keyword>
<comment type="similarity">
    <text evidence="2">Belongs to the ribonuclease III family.</text>
</comment>
<evidence type="ECO:0000256" key="4">
    <source>
        <dbReference type="ARBA" id="ARBA00022722"/>
    </source>
</evidence>
<feature type="binding site" evidence="8">
    <location>
        <position position="117"/>
    </location>
    <ligand>
        <name>Mg(2+)</name>
        <dbReference type="ChEBI" id="CHEBI:18420"/>
    </ligand>
</feature>
<dbReference type="EC" id="3.1.26.3" evidence="8"/>
<evidence type="ECO:0000256" key="1">
    <source>
        <dbReference type="ARBA" id="ARBA00000109"/>
    </source>
</evidence>
<dbReference type="CDD" id="cd10845">
    <property type="entry name" value="DSRM_RNAse_III_family"/>
    <property type="match status" value="1"/>
</dbReference>
<proteinExistence type="inferred from homology"/>
<dbReference type="PANTHER" id="PTHR11207:SF0">
    <property type="entry name" value="RIBONUCLEASE 3"/>
    <property type="match status" value="1"/>
</dbReference>
<dbReference type="SMART" id="SM00535">
    <property type="entry name" value="RIBOc"/>
    <property type="match status" value="1"/>
</dbReference>
<keyword evidence="8" id="KW-0698">rRNA processing</keyword>
<evidence type="ECO:0000313" key="12">
    <source>
        <dbReference type="Proteomes" id="UP001230145"/>
    </source>
</evidence>
<feature type="domain" description="RNase III" evidence="10">
    <location>
        <begin position="18"/>
        <end position="131"/>
    </location>
</feature>
<evidence type="ECO:0000256" key="7">
    <source>
        <dbReference type="ARBA" id="ARBA00022884"/>
    </source>
</evidence>
<name>A0ABT9PJY3_9ACTO</name>
<keyword evidence="5 8" id="KW-0255">Endonuclease</keyword>
<evidence type="ECO:0000256" key="3">
    <source>
        <dbReference type="ARBA" id="ARBA00022664"/>
    </source>
</evidence>
<dbReference type="SMART" id="SM00358">
    <property type="entry name" value="DSRM"/>
    <property type="match status" value="1"/>
</dbReference>
<comment type="catalytic activity">
    <reaction evidence="1 8">
        <text>Endonucleolytic cleavage to 5'-phosphomonoester.</text>
        <dbReference type="EC" id="3.1.26.3"/>
    </reaction>
</comment>
<dbReference type="Pfam" id="PF14622">
    <property type="entry name" value="Ribonucleas_3_3"/>
    <property type="match status" value="1"/>
</dbReference>
<keyword evidence="4 8" id="KW-0540">Nuclease</keyword>
<evidence type="ECO:0000256" key="8">
    <source>
        <dbReference type="HAMAP-Rule" id="MF_00104"/>
    </source>
</evidence>
<dbReference type="PANTHER" id="PTHR11207">
    <property type="entry name" value="RIBONUCLEASE III"/>
    <property type="match status" value="1"/>
</dbReference>
<dbReference type="SUPFAM" id="SSF69065">
    <property type="entry name" value="RNase III domain-like"/>
    <property type="match status" value="1"/>
</dbReference>
<accession>A0ABT9PJY3</accession>
<evidence type="ECO:0000256" key="2">
    <source>
        <dbReference type="ARBA" id="ARBA00010183"/>
    </source>
</evidence>
<dbReference type="Pfam" id="PF00035">
    <property type="entry name" value="dsrm"/>
    <property type="match status" value="1"/>
</dbReference>
<evidence type="ECO:0000313" key="11">
    <source>
        <dbReference type="EMBL" id="MDP9832694.1"/>
    </source>
</evidence>
<evidence type="ECO:0000259" key="10">
    <source>
        <dbReference type="PROSITE" id="PS50142"/>
    </source>
</evidence>
<evidence type="ECO:0000256" key="5">
    <source>
        <dbReference type="ARBA" id="ARBA00022759"/>
    </source>
</evidence>
<feature type="active site" evidence="8">
    <location>
        <position position="120"/>
    </location>
</feature>
<dbReference type="RefSeq" id="WP_307634944.1">
    <property type="nucleotide sequence ID" value="NZ_JAUSQL010000001.1"/>
</dbReference>
<dbReference type="SUPFAM" id="SSF54768">
    <property type="entry name" value="dsRNA-binding domain-like"/>
    <property type="match status" value="1"/>
</dbReference>
<organism evidence="11 12">
    <name type="scientific">Trueperella abortisuis</name>
    <dbReference type="NCBI Taxonomy" id="445930"/>
    <lineage>
        <taxon>Bacteria</taxon>
        <taxon>Bacillati</taxon>
        <taxon>Actinomycetota</taxon>
        <taxon>Actinomycetes</taxon>
        <taxon>Actinomycetales</taxon>
        <taxon>Actinomycetaceae</taxon>
        <taxon>Trueperella</taxon>
    </lineage>
</organism>
<dbReference type="Gene3D" id="3.30.160.20">
    <property type="match status" value="1"/>
</dbReference>
<keyword evidence="8" id="KW-0699">rRNA-binding</keyword>
<comment type="cofactor">
    <cofactor evidence="8">
        <name>Mg(2+)</name>
        <dbReference type="ChEBI" id="CHEBI:18420"/>
    </cofactor>
</comment>
<sequence>MHKPITQREVEAWGATIDARYLEPALTHRSWAYENGGEHSERLEFLGDSILGAVVTSYIFEKYPEMDEGFMSKIKAAAVSERSLAQIARRLGLGAFIRLGHGEEMSGGRDKDSILADTMEALIGATFLTHGVKLTNDVVLRHLTAQVAAAEKMGPALDWRTAFEEKARDRGIVGDLSYVITGEGPDHARVYTATVQVDGVAYGQGTATSQKQAKLEACRDAYDALG</sequence>
<evidence type="ECO:0000256" key="6">
    <source>
        <dbReference type="ARBA" id="ARBA00022801"/>
    </source>
</evidence>
<comment type="subcellular location">
    <subcellularLocation>
        <location evidence="8">Cytoplasm</location>
    </subcellularLocation>
</comment>
<keyword evidence="7 8" id="KW-0694">RNA-binding</keyword>
<dbReference type="EMBL" id="JAUSQL010000001">
    <property type="protein sequence ID" value="MDP9832694.1"/>
    <property type="molecule type" value="Genomic_DNA"/>
</dbReference>
<feature type="binding site" evidence="8">
    <location>
        <position position="44"/>
    </location>
    <ligand>
        <name>Mg(2+)</name>
        <dbReference type="ChEBI" id="CHEBI:18420"/>
    </ligand>
</feature>
<dbReference type="PROSITE" id="PS50137">
    <property type="entry name" value="DS_RBD"/>
    <property type="match status" value="1"/>
</dbReference>
<evidence type="ECO:0000259" key="9">
    <source>
        <dbReference type="PROSITE" id="PS50137"/>
    </source>
</evidence>
<feature type="binding site" evidence="8">
    <location>
        <position position="120"/>
    </location>
    <ligand>
        <name>Mg(2+)</name>
        <dbReference type="ChEBI" id="CHEBI:18420"/>
    </ligand>
</feature>
<keyword evidence="8" id="KW-0819">tRNA processing</keyword>
<dbReference type="Gene3D" id="1.10.1520.10">
    <property type="entry name" value="Ribonuclease III domain"/>
    <property type="match status" value="1"/>
</dbReference>
<protein>
    <recommendedName>
        <fullName evidence="8">Ribonuclease 3</fullName>
        <ecNumber evidence="8">3.1.26.3</ecNumber>
    </recommendedName>
    <alternativeName>
        <fullName evidence="8">Ribonuclease III</fullName>
        <shortName evidence="8">RNase III</shortName>
    </alternativeName>
</protein>
<feature type="domain" description="DRBM" evidence="9">
    <location>
        <begin position="158"/>
        <end position="226"/>
    </location>
</feature>
<dbReference type="PROSITE" id="PS50142">
    <property type="entry name" value="RNASE_3_2"/>
    <property type="match status" value="1"/>
</dbReference>
<keyword evidence="3 8" id="KW-0507">mRNA processing</keyword>
<reference evidence="11 12" key="1">
    <citation type="submission" date="2023-07" db="EMBL/GenBank/DDBJ databases">
        <title>Sequencing the genomes of 1000 actinobacteria strains.</title>
        <authorList>
            <person name="Klenk H.-P."/>
        </authorList>
    </citation>
    <scope>NUCLEOTIDE SEQUENCE [LARGE SCALE GENOMIC DNA]</scope>
    <source>
        <strain evidence="11 12">DSM 19515</strain>
    </source>
</reference>
<dbReference type="HAMAP" id="MF_00104">
    <property type="entry name" value="RNase_III"/>
    <property type="match status" value="1"/>
</dbReference>
<dbReference type="InterPro" id="IPR011907">
    <property type="entry name" value="RNase_III"/>
</dbReference>
<comment type="caution">
    <text evidence="11">The sequence shown here is derived from an EMBL/GenBank/DDBJ whole genome shotgun (WGS) entry which is preliminary data.</text>
</comment>
<comment type="function">
    <text evidence="8">Digests double-stranded RNA. Involved in the processing of primary rRNA transcript to yield the immediate precursors to the large and small rRNAs (23S and 16S). Processes some mRNAs, and tRNAs when they are encoded in the rRNA operon. Processes pre-crRNA and tracrRNA of type II CRISPR loci if present in the organism.</text>
</comment>